<proteinExistence type="inferred from homology"/>
<evidence type="ECO:0000256" key="5">
    <source>
        <dbReference type="ARBA" id="ARBA00052719"/>
    </source>
</evidence>
<keyword evidence="3 10" id="KW-0808">Transferase</keyword>
<comment type="similarity">
    <text evidence="2">Belongs to the glycosyltransferase 2 family.</text>
</comment>
<dbReference type="GO" id="GO:0044010">
    <property type="term" value="P:single-species biofilm formation"/>
    <property type="evidence" value="ECO:0007669"/>
    <property type="project" value="TreeGrafter"/>
</dbReference>
<gene>
    <name evidence="10" type="primary">gt3</name>
</gene>
<evidence type="ECO:0000256" key="8">
    <source>
        <dbReference type="ARBA" id="ARBA00082087"/>
    </source>
</evidence>
<dbReference type="EC" id="2.4.1.377" evidence="7"/>
<evidence type="ECO:0000259" key="9">
    <source>
        <dbReference type="Pfam" id="PF00535"/>
    </source>
</evidence>
<evidence type="ECO:0000313" key="10">
    <source>
        <dbReference type="EMBL" id="AWU66667.1"/>
    </source>
</evidence>
<dbReference type="GO" id="GO:0009103">
    <property type="term" value="P:lipopolysaccharide biosynthetic process"/>
    <property type="evidence" value="ECO:0007669"/>
    <property type="project" value="UniProtKB-KW"/>
</dbReference>
<keyword evidence="4" id="KW-0448">Lipopolysaccharide biosynthesis</keyword>
<reference evidence="10" key="1">
    <citation type="submission" date="2018-05" db="EMBL/GenBank/DDBJ databases">
        <authorList>
            <person name="Lanie J.A."/>
            <person name="Ng W.-L."/>
            <person name="Kazmierczak K.M."/>
            <person name="Andrzejewski T.M."/>
            <person name="Davidsen T.M."/>
            <person name="Wayne K.J."/>
            <person name="Tettelin H."/>
            <person name="Glass J.I."/>
            <person name="Rusch D."/>
            <person name="Podicherti R."/>
            <person name="Tsui H.-C.T."/>
            <person name="Winkler M.E."/>
        </authorList>
    </citation>
    <scope>NUCLEOTIDE SEQUENCE</scope>
    <source>
        <strain evidence="10">O22_G3515</strain>
    </source>
</reference>
<dbReference type="RefSeq" id="WP_071697552.1">
    <property type="nucleotide sequence ID" value="NZ_CAKNDM010000009.1"/>
</dbReference>
<name>A0A2Z4BXU7_CITFR</name>
<dbReference type="InterPro" id="IPR029044">
    <property type="entry name" value="Nucleotide-diphossugar_trans"/>
</dbReference>
<comment type="function">
    <text evidence="6">Rhamnosyltransferase involved in the biosynthesis of the repeat unit of the lipopolysaccharide (LPS) O-antigen region. Catalyzes the addition of a rhamnose to the galactosyl-undecaprenyl diphosphate intermediate.</text>
</comment>
<dbReference type="SUPFAM" id="SSF53448">
    <property type="entry name" value="Nucleotide-diphospho-sugar transferases"/>
    <property type="match status" value="1"/>
</dbReference>
<evidence type="ECO:0000256" key="7">
    <source>
        <dbReference type="ARBA" id="ARBA00066904"/>
    </source>
</evidence>
<dbReference type="Gene3D" id="3.90.550.10">
    <property type="entry name" value="Spore Coat Polysaccharide Biosynthesis Protein SpsA, Chain A"/>
    <property type="match status" value="1"/>
</dbReference>
<dbReference type="PANTHER" id="PTHR43685">
    <property type="entry name" value="GLYCOSYLTRANSFERASE"/>
    <property type="match status" value="1"/>
</dbReference>
<evidence type="ECO:0000256" key="4">
    <source>
        <dbReference type="ARBA" id="ARBA00022985"/>
    </source>
</evidence>
<evidence type="ECO:0000256" key="3">
    <source>
        <dbReference type="ARBA" id="ARBA00022679"/>
    </source>
</evidence>
<dbReference type="EMBL" id="MH325895">
    <property type="protein sequence ID" value="AWU66667.1"/>
    <property type="molecule type" value="Genomic_DNA"/>
</dbReference>
<dbReference type="GO" id="GO:0016740">
    <property type="term" value="F:transferase activity"/>
    <property type="evidence" value="ECO:0007669"/>
    <property type="project" value="UniProtKB-KW"/>
</dbReference>
<protein>
    <recommendedName>
        <fullName evidence="8">dTDP-Rha:alpha-D-Gal-diphosphoundecaprenol alpha-1,3-rhamnosyltransferase</fullName>
        <ecNumber evidence="7">2.4.1.377</ecNumber>
    </recommendedName>
    <alternativeName>
        <fullName evidence="8">dTDP-Rha:alpha-D-Gal-diphosphoundecaprenol alpha-1,3-rhamnosyltransferase</fullName>
    </alternativeName>
</protein>
<evidence type="ECO:0000256" key="1">
    <source>
        <dbReference type="ARBA" id="ARBA00005125"/>
    </source>
</evidence>
<evidence type="ECO:0000256" key="2">
    <source>
        <dbReference type="ARBA" id="ARBA00006739"/>
    </source>
</evidence>
<comment type="catalytic activity">
    <reaction evidence="5">
        <text>alpha-D-galactosyl-di-trans,octa-cis-undecaprenyl diphosphate + dTDP-beta-L-rhamnose = alpha-L-rhamnosyl-(1-&gt;3)-alpha-D-galactosyl-1-diphospho-di-trans,octa-cis-undecaprenol + dTDP + H(+)</text>
        <dbReference type="Rhea" id="RHEA:66952"/>
        <dbReference type="ChEBI" id="CHEBI:15378"/>
        <dbReference type="ChEBI" id="CHEBI:57510"/>
        <dbReference type="ChEBI" id="CHEBI:58369"/>
        <dbReference type="ChEBI" id="CHEBI:138733"/>
        <dbReference type="ChEBI" id="CHEBI:167467"/>
        <dbReference type="EC" id="2.4.1.377"/>
    </reaction>
    <physiologicalReaction direction="left-to-right" evidence="5">
        <dbReference type="Rhea" id="RHEA:66953"/>
    </physiologicalReaction>
</comment>
<dbReference type="Pfam" id="PF00535">
    <property type="entry name" value="Glycos_transf_2"/>
    <property type="match status" value="1"/>
</dbReference>
<dbReference type="AlphaFoldDB" id="A0A2Z4BXU7"/>
<accession>A0A2Z4BXU7</accession>
<evidence type="ECO:0000256" key="6">
    <source>
        <dbReference type="ARBA" id="ARBA00058332"/>
    </source>
</evidence>
<dbReference type="InterPro" id="IPR050834">
    <property type="entry name" value="Glycosyltransf_2"/>
</dbReference>
<dbReference type="FunFam" id="3.90.550.10:FF:000151">
    <property type="entry name" value="O antigen biosynthesis rhamnosyltransferase"/>
    <property type="match status" value="1"/>
</dbReference>
<feature type="domain" description="Glycosyltransferase 2-like" evidence="9">
    <location>
        <begin position="5"/>
        <end position="173"/>
    </location>
</feature>
<organism evidence="10">
    <name type="scientific">Citrobacter freundii</name>
    <dbReference type="NCBI Taxonomy" id="546"/>
    <lineage>
        <taxon>Bacteria</taxon>
        <taxon>Pseudomonadati</taxon>
        <taxon>Pseudomonadota</taxon>
        <taxon>Gammaproteobacteria</taxon>
        <taxon>Enterobacterales</taxon>
        <taxon>Enterobacteriaceae</taxon>
        <taxon>Citrobacter</taxon>
        <taxon>Citrobacter freundii complex</taxon>
    </lineage>
</organism>
<comment type="pathway">
    <text evidence="1">Bacterial outer membrane biogenesis; LPS O-antigen biosynthesis.</text>
</comment>
<dbReference type="InterPro" id="IPR001173">
    <property type="entry name" value="Glyco_trans_2-like"/>
</dbReference>
<dbReference type="PANTHER" id="PTHR43685:SF13">
    <property type="entry name" value="O ANTIGEN BIOSYNTHESIS RHAMNOSYLTRANSFERASE RFBN"/>
    <property type="match status" value="1"/>
</dbReference>
<sequence length="314" mass="35528">MKIALIIPTYNAGVLWGEVLSAIKQQTIFPDNIVIIDSGSKDSTVQLAEDLDNTTILHIHSRDFNHGGTRNLAVKNVLDSEIIIFLTQDAILSSIDSIKNLISHFEDPLVAAVCGRQLPHTDANPLAVHARIFNYSSKSIIKSKIDVHKLGIKTVFMSNSFAAYRRSVFEELGGFPEHTILAEDMFMAAKMIESGYKVGYCAESAVRHSHNYRPREEFKRYFDTGVFHSCNPWIQRDFGGAGGEGARFVKSEMRYLFKEAPLWIPRALLTTFAKLLGYKLGKRWQSFPLPLCRALSMYKSYWNNIQCSKSKEIR</sequence>